<evidence type="ECO:0000313" key="2">
    <source>
        <dbReference type="Proteomes" id="UP001203880"/>
    </source>
</evidence>
<name>A0ABT0Q8R6_9RHOB</name>
<dbReference type="RefSeq" id="WP_249713701.1">
    <property type="nucleotide sequence ID" value="NZ_JAMFMB010000073.1"/>
</dbReference>
<keyword evidence="2" id="KW-1185">Reference proteome</keyword>
<evidence type="ECO:0000313" key="1">
    <source>
        <dbReference type="EMBL" id="MCL6286218.1"/>
    </source>
</evidence>
<reference evidence="1" key="1">
    <citation type="submission" date="2022-05" db="EMBL/GenBank/DDBJ databases">
        <authorList>
            <person name="Park J.-S."/>
        </authorList>
    </citation>
    <scope>NUCLEOTIDE SEQUENCE</scope>
    <source>
        <strain evidence="1">2012CJ41-6</strain>
    </source>
</reference>
<dbReference type="EMBL" id="JAMFMB010000073">
    <property type="protein sequence ID" value="MCL6286218.1"/>
    <property type="molecule type" value="Genomic_DNA"/>
</dbReference>
<sequence length="434" mass="48770">KIHIEAIELLLASITLTMGEDGARASFLFGPPGARHWEKRIGIEIYYHFVDLNLAALHVRSVGPSYLKALPLTEICSRLGSFMSENFGYIGNLTFGSRDERPLNLWIPEKEKFELARALASCALFQPAEELTVFPLIPVVVNTSFRTDQFFFSSPQDENSFFLDDERLRQEFETTNFPPQIDFKGRIRNPNSWLGVYSPDYRAALKTRSSILGALALTALPHNRHMFSGREVFGGRCSISKEGITWSFEREHTPPCMYDIQVTDVDAGWMTILSDKLRTADKGMTRELKALEYYFRAWPLSPEERFPVLCMALDAIFGDSNNATQAVVDGVNDTLGGTASGRQLRAILSLRGSVIHGGAPDVYDSSKYPKYYRQYGCDPIRDLELVVSACLKERVFQGELREHPDPSGDVVEKARAEGRLPRKVEAVSILNPKA</sequence>
<proteinExistence type="predicted"/>
<protein>
    <recommendedName>
        <fullName evidence="3">Apea-like HEPN domain-containing protein</fullName>
    </recommendedName>
</protein>
<gene>
    <name evidence="1" type="ORF">M3P21_22255</name>
</gene>
<dbReference type="Proteomes" id="UP001203880">
    <property type="component" value="Unassembled WGS sequence"/>
</dbReference>
<accession>A0ABT0Q8R6</accession>
<organism evidence="1 2">
    <name type="scientific">Ruegeria spongiae</name>
    <dbReference type="NCBI Taxonomy" id="2942209"/>
    <lineage>
        <taxon>Bacteria</taxon>
        <taxon>Pseudomonadati</taxon>
        <taxon>Pseudomonadota</taxon>
        <taxon>Alphaproteobacteria</taxon>
        <taxon>Rhodobacterales</taxon>
        <taxon>Roseobacteraceae</taxon>
        <taxon>Ruegeria</taxon>
    </lineage>
</organism>
<feature type="non-terminal residue" evidence="1">
    <location>
        <position position="1"/>
    </location>
</feature>
<comment type="caution">
    <text evidence="1">The sequence shown here is derived from an EMBL/GenBank/DDBJ whole genome shotgun (WGS) entry which is preliminary data.</text>
</comment>
<evidence type="ECO:0008006" key="3">
    <source>
        <dbReference type="Google" id="ProtNLM"/>
    </source>
</evidence>